<organism evidence="6 7">
    <name type="scientific">Aquilutibacter rugosus</name>
    <dbReference type="NCBI Taxonomy" id="3115820"/>
    <lineage>
        <taxon>Bacteria</taxon>
        <taxon>Pseudomonadati</taxon>
        <taxon>Pseudomonadota</taxon>
        <taxon>Gammaproteobacteria</taxon>
        <taxon>Lysobacterales</taxon>
        <taxon>Lysobacteraceae</taxon>
        <taxon>Aquilutibacter</taxon>
    </lineage>
</organism>
<evidence type="ECO:0000256" key="3">
    <source>
        <dbReference type="ARBA" id="ARBA00015716"/>
    </source>
</evidence>
<dbReference type="PANTHER" id="PTHR38099">
    <property type="entry name" value="LARGE RIBOSOMAL RNA SUBUNIT ACCUMULATION PROTEIN YCED"/>
    <property type="match status" value="1"/>
</dbReference>
<sequence length="178" mass="19881">MPVHADFDTFDVRKLVSSRRQFEGQIPLAAFIRLKDLLTTPDSVESLNAPPYMVDYRVEFGTDELKIPSVEITVKAELPLLCQRTLLPFNHPVAIRQRLGLLQDEADEAALPPDYEPMLIPADGRIRPLELVEDELIMAVPLVPYSPGTEMMEREWSPPGEETAAANPFAALGTLKKS</sequence>
<gene>
    <name evidence="6" type="ORF">V3390_06280</name>
</gene>
<dbReference type="Pfam" id="PF02620">
    <property type="entry name" value="YceD"/>
    <property type="match status" value="1"/>
</dbReference>
<dbReference type="InterPro" id="IPR039255">
    <property type="entry name" value="YceD_bac"/>
</dbReference>
<evidence type="ECO:0000256" key="1">
    <source>
        <dbReference type="ARBA" id="ARBA00002868"/>
    </source>
</evidence>
<comment type="caution">
    <text evidence="6">The sequence shown here is derived from an EMBL/GenBank/DDBJ whole genome shotgun (WGS) entry which is preliminary data.</text>
</comment>
<dbReference type="RefSeq" id="WP_331703827.1">
    <property type="nucleotide sequence ID" value="NZ_JAZHBO010000002.1"/>
</dbReference>
<evidence type="ECO:0000256" key="4">
    <source>
        <dbReference type="ARBA" id="ARBA00022517"/>
    </source>
</evidence>
<protein>
    <recommendedName>
        <fullName evidence="3">Large ribosomal RNA subunit accumulation protein YceD</fullName>
    </recommendedName>
    <alternativeName>
        <fullName evidence="5">23S rRNA accumulation protein YceD</fullName>
    </alternativeName>
</protein>
<name>A0ABU7V0J8_9GAMM</name>
<evidence type="ECO:0000313" key="6">
    <source>
        <dbReference type="EMBL" id="MEF2155840.1"/>
    </source>
</evidence>
<reference evidence="6 7" key="1">
    <citation type="submission" date="2024-01" db="EMBL/GenBank/DDBJ databases">
        <title>Novel species of the genus Luteimonas isolated from rivers.</title>
        <authorList>
            <person name="Lu H."/>
        </authorList>
    </citation>
    <scope>NUCLEOTIDE SEQUENCE [LARGE SCALE GENOMIC DNA]</scope>
    <source>
        <strain evidence="6 7">FXH3W</strain>
    </source>
</reference>
<comment type="similarity">
    <text evidence="2">Belongs to the DUF177 domain family.</text>
</comment>
<comment type="function">
    <text evidence="1">Plays a role in synthesis, processing and/or stability of 23S rRNA.</text>
</comment>
<dbReference type="PANTHER" id="PTHR38099:SF1">
    <property type="entry name" value="LARGE RIBOSOMAL RNA SUBUNIT ACCUMULATION PROTEIN YCED"/>
    <property type="match status" value="1"/>
</dbReference>
<evidence type="ECO:0000256" key="5">
    <source>
        <dbReference type="ARBA" id="ARBA00031841"/>
    </source>
</evidence>
<dbReference type="Proteomes" id="UP001356170">
    <property type="component" value="Unassembled WGS sequence"/>
</dbReference>
<evidence type="ECO:0000313" key="7">
    <source>
        <dbReference type="Proteomes" id="UP001356170"/>
    </source>
</evidence>
<dbReference type="InterPro" id="IPR003772">
    <property type="entry name" value="YceD"/>
</dbReference>
<evidence type="ECO:0000256" key="2">
    <source>
        <dbReference type="ARBA" id="ARBA00010740"/>
    </source>
</evidence>
<accession>A0ABU7V0J8</accession>
<keyword evidence="7" id="KW-1185">Reference proteome</keyword>
<proteinExistence type="inferred from homology"/>
<dbReference type="EMBL" id="JAZHBO010000002">
    <property type="protein sequence ID" value="MEF2155840.1"/>
    <property type="molecule type" value="Genomic_DNA"/>
</dbReference>
<keyword evidence="4" id="KW-0690">Ribosome biogenesis</keyword>